<organism evidence="15 16">
    <name type="scientific">Daphnia sinensis</name>
    <dbReference type="NCBI Taxonomy" id="1820382"/>
    <lineage>
        <taxon>Eukaryota</taxon>
        <taxon>Metazoa</taxon>
        <taxon>Ecdysozoa</taxon>
        <taxon>Arthropoda</taxon>
        <taxon>Crustacea</taxon>
        <taxon>Branchiopoda</taxon>
        <taxon>Diplostraca</taxon>
        <taxon>Cladocera</taxon>
        <taxon>Anomopoda</taxon>
        <taxon>Daphniidae</taxon>
        <taxon>Daphnia</taxon>
        <taxon>Daphnia similis group</taxon>
    </lineage>
</organism>
<comment type="caution">
    <text evidence="15">The sequence shown here is derived from an EMBL/GenBank/DDBJ whole genome shotgun (WGS) entry which is preliminary data.</text>
</comment>
<dbReference type="PROSITE" id="PS50088">
    <property type="entry name" value="ANK_REPEAT"/>
    <property type="match status" value="4"/>
</dbReference>
<evidence type="ECO:0000313" key="16">
    <source>
        <dbReference type="Proteomes" id="UP000820818"/>
    </source>
</evidence>
<gene>
    <name evidence="15" type="ORF">GHT06_017630</name>
</gene>
<evidence type="ECO:0000259" key="14">
    <source>
        <dbReference type="Pfam" id="PF00520"/>
    </source>
</evidence>
<keyword evidence="6 13" id="KW-1133">Transmembrane helix</keyword>
<dbReference type="InterPro" id="IPR005821">
    <property type="entry name" value="Ion_trans_dom"/>
</dbReference>
<evidence type="ECO:0000256" key="1">
    <source>
        <dbReference type="ARBA" id="ARBA00004141"/>
    </source>
</evidence>
<dbReference type="Pfam" id="PF00520">
    <property type="entry name" value="Ion_trans"/>
    <property type="match status" value="1"/>
</dbReference>
<feature type="repeat" description="ANK" evidence="12">
    <location>
        <begin position="145"/>
        <end position="179"/>
    </location>
</feature>
<dbReference type="InterPro" id="IPR002110">
    <property type="entry name" value="Ankyrin_rpt"/>
</dbReference>
<evidence type="ECO:0000256" key="6">
    <source>
        <dbReference type="ARBA" id="ARBA00022989"/>
    </source>
</evidence>
<feature type="transmembrane region" description="Helical" evidence="13">
    <location>
        <begin position="394"/>
        <end position="411"/>
    </location>
</feature>
<evidence type="ECO:0000256" key="2">
    <source>
        <dbReference type="ARBA" id="ARBA00022448"/>
    </source>
</evidence>
<evidence type="ECO:0000256" key="10">
    <source>
        <dbReference type="ARBA" id="ARBA00023180"/>
    </source>
</evidence>
<feature type="transmembrane region" description="Helical" evidence="13">
    <location>
        <begin position="307"/>
        <end position="326"/>
    </location>
</feature>
<dbReference type="Gene3D" id="1.25.40.20">
    <property type="entry name" value="Ankyrin repeat-containing domain"/>
    <property type="match status" value="3"/>
</dbReference>
<reference evidence="15 16" key="1">
    <citation type="submission" date="2022-05" db="EMBL/GenBank/DDBJ databases">
        <title>A multi-omics perspective on studying reproductive biology in Daphnia sinensis.</title>
        <authorList>
            <person name="Jia J."/>
        </authorList>
    </citation>
    <scope>NUCLEOTIDE SEQUENCE [LARGE SCALE GENOMIC DNA]</scope>
    <source>
        <strain evidence="15 16">WSL</strain>
    </source>
</reference>
<evidence type="ECO:0000256" key="3">
    <source>
        <dbReference type="ARBA" id="ARBA00022606"/>
    </source>
</evidence>
<protein>
    <recommendedName>
        <fullName evidence="14">Ion transport domain-containing protein</fullName>
    </recommendedName>
</protein>
<dbReference type="Pfam" id="PF13637">
    <property type="entry name" value="Ank_4"/>
    <property type="match status" value="1"/>
</dbReference>
<dbReference type="PRINTS" id="PR01415">
    <property type="entry name" value="ANKYRIN"/>
</dbReference>
<dbReference type="AlphaFoldDB" id="A0AAD5L2P6"/>
<evidence type="ECO:0000256" key="12">
    <source>
        <dbReference type="PROSITE-ProRule" id="PRU00023"/>
    </source>
</evidence>
<keyword evidence="8" id="KW-0406">Ion transport</keyword>
<accession>A0AAD5L2P6</accession>
<keyword evidence="3" id="KW-0716">Sensory transduction</keyword>
<dbReference type="SUPFAM" id="SSF48403">
    <property type="entry name" value="Ankyrin repeat"/>
    <property type="match status" value="1"/>
</dbReference>
<evidence type="ECO:0000256" key="8">
    <source>
        <dbReference type="ARBA" id="ARBA00023065"/>
    </source>
</evidence>
<evidence type="ECO:0000256" key="4">
    <source>
        <dbReference type="ARBA" id="ARBA00022692"/>
    </source>
</evidence>
<keyword evidence="2" id="KW-0813">Transport</keyword>
<keyword evidence="9 13" id="KW-0472">Membrane</keyword>
<keyword evidence="16" id="KW-1185">Reference proteome</keyword>
<feature type="repeat" description="ANK" evidence="12">
    <location>
        <begin position="180"/>
        <end position="212"/>
    </location>
</feature>
<keyword evidence="10" id="KW-0325">Glycoprotein</keyword>
<keyword evidence="4 13" id="KW-0812">Transmembrane</keyword>
<dbReference type="SMART" id="SM00248">
    <property type="entry name" value="ANK"/>
    <property type="match status" value="5"/>
</dbReference>
<keyword evidence="5" id="KW-0677">Repeat</keyword>
<dbReference type="InterPro" id="IPR052076">
    <property type="entry name" value="TRP_cation_channel"/>
</dbReference>
<dbReference type="PROSITE" id="PS50297">
    <property type="entry name" value="ANK_REP_REGION"/>
    <property type="match status" value="4"/>
</dbReference>
<feature type="repeat" description="ANK" evidence="12">
    <location>
        <begin position="112"/>
        <end position="144"/>
    </location>
</feature>
<proteinExistence type="predicted"/>
<feature type="repeat" description="ANK" evidence="12">
    <location>
        <begin position="44"/>
        <end position="76"/>
    </location>
</feature>
<keyword evidence="11" id="KW-0407">Ion channel</keyword>
<name>A0AAD5L2P6_9CRUS</name>
<evidence type="ECO:0000256" key="13">
    <source>
        <dbReference type="SAM" id="Phobius"/>
    </source>
</evidence>
<evidence type="ECO:0000256" key="9">
    <source>
        <dbReference type="ARBA" id="ARBA00023136"/>
    </source>
</evidence>
<dbReference type="Pfam" id="PF12796">
    <property type="entry name" value="Ank_2"/>
    <property type="match status" value="1"/>
</dbReference>
<feature type="transmembrane region" description="Helical" evidence="13">
    <location>
        <begin position="463"/>
        <end position="485"/>
    </location>
</feature>
<dbReference type="PANTHER" id="PTHR47143:SF1">
    <property type="entry name" value="ION_TRANS DOMAIN-CONTAINING PROTEIN"/>
    <property type="match status" value="1"/>
</dbReference>
<dbReference type="GO" id="GO:0034703">
    <property type="term" value="C:cation channel complex"/>
    <property type="evidence" value="ECO:0007669"/>
    <property type="project" value="UniProtKB-ARBA"/>
</dbReference>
<dbReference type="InterPro" id="IPR036770">
    <property type="entry name" value="Ankyrin_rpt-contain_sf"/>
</dbReference>
<dbReference type="GO" id="GO:0005216">
    <property type="term" value="F:monoatomic ion channel activity"/>
    <property type="evidence" value="ECO:0007669"/>
    <property type="project" value="InterPro"/>
</dbReference>
<evidence type="ECO:0000256" key="7">
    <source>
        <dbReference type="ARBA" id="ARBA00023043"/>
    </source>
</evidence>
<keyword evidence="7 12" id="KW-0040">ANK repeat</keyword>
<feature type="transmembrane region" description="Helical" evidence="13">
    <location>
        <begin position="423"/>
        <end position="443"/>
    </location>
</feature>
<evidence type="ECO:0000256" key="11">
    <source>
        <dbReference type="ARBA" id="ARBA00023303"/>
    </source>
</evidence>
<dbReference type="Gene3D" id="1.10.287.70">
    <property type="match status" value="1"/>
</dbReference>
<dbReference type="EMBL" id="WJBH02000007">
    <property type="protein sequence ID" value="KAI9555115.1"/>
    <property type="molecule type" value="Genomic_DNA"/>
</dbReference>
<feature type="transmembrane region" description="Helical" evidence="13">
    <location>
        <begin position="530"/>
        <end position="553"/>
    </location>
</feature>
<dbReference type="PANTHER" id="PTHR47143">
    <property type="entry name" value="TRANSIENT RECEPTOR POTENTIAL CATION CHANNEL PROTEIN PAINLESS"/>
    <property type="match status" value="1"/>
</dbReference>
<sequence length="662" mass="73756">MSHKRTNQETIELDNFSVHIDENEDGSSDGHVAGGEVVNSEQNISESPLHVAAAEGNIDSLTSLLENEAATNAVCGPETWTALHAAACNGKVACIRLLLQASPAEIDEKDANGRTPLHLAALCQSAESVAELLENGAKYDVLDQTKETPLHSAAFKCRQSIDVVELLILKGANVNAQNEKGQTPLHFAAINGNSKLAAFLIESGTDFSIQNQEGKSSLEYVARLVPNALQAIKRNLDSAVEIRSYNPTKLEYDLELKLSKLVPSGNQQHAGEMAMLKSLIAADQRHFLKHPVVGAFLHLKWKKMRPFFLLSLTFQFCYLLSLSLNIHSMYVINDNGTDCSVNSDSWFCEPEGQVLTDAVWYLTVVLGSATACKELFQLFCNLKEYKEYIRDPENYARIFSVVGMFLTLLRLDQKEAGKDHSDWQHHLAAVVIIASWCNLMMLVGRFPTFGLYVQIFTTVAWNIAKLLLAYMSLIVGFAMGLAVLFPHSKSLSRMPEALLKATVMMTGEIGYDEMFDESDAHVKYVGTTHLIFLAFVVLVVIVLMNLVVGLAVSDIQDLQKSADLDRLERLTKQIARMEIFVLFPWFIGFLMKREERLKCECLRRKVLVVSPKAKRTYNIKPNDPRDHCFPPDIKKGLVAIAINNKVNTEENNQQPVSPPESR</sequence>
<dbReference type="Proteomes" id="UP000820818">
    <property type="component" value="Linkage Group LG7"/>
</dbReference>
<evidence type="ECO:0000256" key="5">
    <source>
        <dbReference type="ARBA" id="ARBA00022737"/>
    </source>
</evidence>
<evidence type="ECO:0000313" key="15">
    <source>
        <dbReference type="EMBL" id="KAI9555115.1"/>
    </source>
</evidence>
<comment type="subcellular location">
    <subcellularLocation>
        <location evidence="1">Membrane</location>
        <topology evidence="1">Multi-pass membrane protein</topology>
    </subcellularLocation>
</comment>
<feature type="domain" description="Ion transport" evidence="14">
    <location>
        <begin position="308"/>
        <end position="562"/>
    </location>
</feature>